<keyword evidence="4" id="KW-1185">Reference proteome</keyword>
<dbReference type="SUPFAM" id="SSF50998">
    <property type="entry name" value="Quinoprotein alcohol dehydrogenase-like"/>
    <property type="match status" value="2"/>
</dbReference>
<feature type="domain" description="Pyrrolo-quinoline quinone repeat" evidence="2">
    <location>
        <begin position="262"/>
        <end position="442"/>
    </location>
</feature>
<feature type="signal peptide" evidence="1">
    <location>
        <begin position="1"/>
        <end position="24"/>
    </location>
</feature>
<dbReference type="Gene3D" id="2.60.40.2340">
    <property type="match status" value="1"/>
</dbReference>
<reference evidence="3 4" key="1">
    <citation type="submission" date="2019-05" db="EMBL/GenBank/DDBJ databases">
        <title>Dyadobacter AR-3-8 sp. nov., isolated from arctic soil.</title>
        <authorList>
            <person name="Chaudhary D.K."/>
        </authorList>
    </citation>
    <scope>NUCLEOTIDE SEQUENCE [LARGE SCALE GENOMIC DNA]</scope>
    <source>
        <strain evidence="3 4">AR-3-8</strain>
    </source>
</reference>
<dbReference type="InterPro" id="IPR011047">
    <property type="entry name" value="Quinoprotein_ADH-like_sf"/>
</dbReference>
<dbReference type="OrthoDB" id="7012117at2"/>
<keyword evidence="1" id="KW-0732">Signal</keyword>
<comment type="caution">
    <text evidence="3">The sequence shown here is derived from an EMBL/GenBank/DDBJ whole genome shotgun (WGS) entry which is preliminary data.</text>
</comment>
<dbReference type="InterPro" id="IPR002372">
    <property type="entry name" value="PQQ_rpt_dom"/>
</dbReference>
<dbReference type="PANTHER" id="PTHR34512:SF30">
    <property type="entry name" value="OUTER MEMBRANE PROTEIN ASSEMBLY FACTOR BAMB"/>
    <property type="match status" value="1"/>
</dbReference>
<dbReference type="SMART" id="SM00564">
    <property type="entry name" value="PQQ"/>
    <property type="match status" value="8"/>
</dbReference>
<dbReference type="PROSITE" id="PS51257">
    <property type="entry name" value="PROKAR_LIPOPROTEIN"/>
    <property type="match status" value="1"/>
</dbReference>
<evidence type="ECO:0000313" key="3">
    <source>
        <dbReference type="EMBL" id="TKT92772.1"/>
    </source>
</evidence>
<accession>A0A4U6D611</accession>
<dbReference type="InterPro" id="IPR015943">
    <property type="entry name" value="WD40/YVTN_repeat-like_dom_sf"/>
</dbReference>
<organism evidence="3 4">
    <name type="scientific">Dyadobacter frigoris</name>
    <dbReference type="NCBI Taxonomy" id="2576211"/>
    <lineage>
        <taxon>Bacteria</taxon>
        <taxon>Pseudomonadati</taxon>
        <taxon>Bacteroidota</taxon>
        <taxon>Cytophagia</taxon>
        <taxon>Cytophagales</taxon>
        <taxon>Spirosomataceae</taxon>
        <taxon>Dyadobacter</taxon>
    </lineage>
</organism>
<dbReference type="AlphaFoldDB" id="A0A4U6D611"/>
<evidence type="ECO:0000259" key="2">
    <source>
        <dbReference type="Pfam" id="PF13360"/>
    </source>
</evidence>
<evidence type="ECO:0000313" key="4">
    <source>
        <dbReference type="Proteomes" id="UP000304900"/>
    </source>
</evidence>
<evidence type="ECO:0000256" key="1">
    <source>
        <dbReference type="SAM" id="SignalP"/>
    </source>
</evidence>
<dbReference type="Pfam" id="PF13360">
    <property type="entry name" value="PQQ_2"/>
    <property type="match status" value="2"/>
</dbReference>
<protein>
    <submittedName>
        <fullName evidence="3">DUF5018 domain-containing protein</fullName>
    </submittedName>
</protein>
<proteinExistence type="predicted"/>
<dbReference type="InterPro" id="IPR018391">
    <property type="entry name" value="PQQ_b-propeller_rpt"/>
</dbReference>
<feature type="chain" id="PRO_5020190816" evidence="1">
    <location>
        <begin position="25"/>
        <end position="473"/>
    </location>
</feature>
<dbReference type="Proteomes" id="UP000304900">
    <property type="component" value="Unassembled WGS sequence"/>
</dbReference>
<feature type="domain" description="Pyrrolo-quinoline quinone repeat" evidence="2">
    <location>
        <begin position="123"/>
        <end position="252"/>
    </location>
</feature>
<dbReference type="Gene3D" id="2.40.10.480">
    <property type="match status" value="2"/>
</dbReference>
<dbReference type="EMBL" id="SZVO01000003">
    <property type="protein sequence ID" value="TKT92772.1"/>
    <property type="molecule type" value="Genomic_DNA"/>
</dbReference>
<name>A0A4U6D611_9BACT</name>
<gene>
    <name evidence="3" type="ORF">FDK13_08185</name>
</gene>
<dbReference type="PANTHER" id="PTHR34512">
    <property type="entry name" value="CELL SURFACE PROTEIN"/>
    <property type="match status" value="1"/>
</dbReference>
<dbReference type="Gene3D" id="2.130.10.10">
    <property type="entry name" value="YVTN repeat-like/Quinoprotein amine dehydrogenase"/>
    <property type="match status" value="1"/>
</dbReference>
<sequence>MKTKIKIFHALIALLMLSSLVSCNNDDPDPATKNSSKAIISFSTNSLNPAIAAIIDESAKTIKADLPSGTDLTKLAPVITVSDKATIAPASGVVQDFTKPVVYTVTSEDGNTQAYTVTLKIADNGTVYIGNLDGIFYALDALTGAKKWEFKTGDAIQSTPTVVDGIVYFASWDKKIYALDAATGTKKWDSAPGLLQPFAAPAIEKGLLYYGCEHYLFALDIATGVVKWKFQDDEVYSWQASPTVVDGIVYASIRGGGSKVGIYGLDALTGDPKWKAATTFITESSPAISNGQLYVGSEYHGFSAFDIKTGAVNWEFPDASLVNSSPTISNGLVYFGSGLFGTGTKKILALNAGTGTKKWEYPTDEGTVYYSSPLVSNGIVYIGGKSKLYALDAASGEKKWIIEPEQNTLIYSGVVVANALVYIGIGKKVYAFDASTGTKKWEFLTSRTIDQSSPCVTDKNGKVFHAGISGMVQ</sequence>
<dbReference type="RefSeq" id="WP_137339499.1">
    <property type="nucleotide sequence ID" value="NZ_BSQH01000002.1"/>
</dbReference>